<gene>
    <name evidence="3" type="ORF">OHK93_001624</name>
</gene>
<evidence type="ECO:0000313" key="4">
    <source>
        <dbReference type="Proteomes" id="UP001161017"/>
    </source>
</evidence>
<keyword evidence="4" id="KW-1185">Reference proteome</keyword>
<feature type="chain" id="PRO_5041212178" description="AA1-like domain-containing protein" evidence="2">
    <location>
        <begin position="21"/>
        <end position="182"/>
    </location>
</feature>
<feature type="region of interest" description="Disordered" evidence="1">
    <location>
        <begin position="154"/>
        <end position="182"/>
    </location>
</feature>
<name>A0AA43QSL7_9LECA</name>
<dbReference type="EMBL" id="JAPUFD010000011">
    <property type="protein sequence ID" value="MDI1490421.1"/>
    <property type="molecule type" value="Genomic_DNA"/>
</dbReference>
<protein>
    <recommendedName>
        <fullName evidence="5">AA1-like domain-containing protein</fullName>
    </recommendedName>
</protein>
<evidence type="ECO:0000313" key="3">
    <source>
        <dbReference type="EMBL" id="MDI1490421.1"/>
    </source>
</evidence>
<feature type="signal peptide" evidence="2">
    <location>
        <begin position="1"/>
        <end position="20"/>
    </location>
</feature>
<evidence type="ECO:0000256" key="1">
    <source>
        <dbReference type="SAM" id="MobiDB-lite"/>
    </source>
</evidence>
<dbReference type="Proteomes" id="UP001161017">
    <property type="component" value="Unassembled WGS sequence"/>
</dbReference>
<sequence length="182" mass="19497">MYIPRLAYLTALALCASVSATPTPFGPHPVPAHLATQDPPPNYNLRFQPDGAFTNHSASLTLTTYTTPDCSAPSETSYQSNPLTWNIHMTGWKLFYSYTLSRNLTAAEQLDFWSLPSYGGGFQDGGCGPHMETASPDSKGAFLRGSEDEGVGRPCYKFAEGDPGTRPVLKDGTRPGGPAGYG</sequence>
<keyword evidence="2" id="KW-0732">Signal</keyword>
<evidence type="ECO:0000256" key="2">
    <source>
        <dbReference type="SAM" id="SignalP"/>
    </source>
</evidence>
<organism evidence="3 4">
    <name type="scientific">Ramalina farinacea</name>
    <dbReference type="NCBI Taxonomy" id="258253"/>
    <lineage>
        <taxon>Eukaryota</taxon>
        <taxon>Fungi</taxon>
        <taxon>Dikarya</taxon>
        <taxon>Ascomycota</taxon>
        <taxon>Pezizomycotina</taxon>
        <taxon>Lecanoromycetes</taxon>
        <taxon>OSLEUM clade</taxon>
        <taxon>Lecanoromycetidae</taxon>
        <taxon>Lecanorales</taxon>
        <taxon>Lecanorineae</taxon>
        <taxon>Ramalinaceae</taxon>
        <taxon>Ramalina</taxon>
    </lineage>
</organism>
<reference evidence="3" key="1">
    <citation type="journal article" date="2023" name="Genome Biol. Evol.">
        <title>First Whole Genome Sequence and Flow Cytometry Genome Size Data for the Lichen-Forming Fungus Ramalina farinacea (Ascomycota).</title>
        <authorList>
            <person name="Llewellyn T."/>
            <person name="Mian S."/>
            <person name="Hill R."/>
            <person name="Leitch I.J."/>
            <person name="Gaya E."/>
        </authorList>
    </citation>
    <scope>NUCLEOTIDE SEQUENCE</scope>
    <source>
        <strain evidence="3">LIQ254RAFAR</strain>
    </source>
</reference>
<comment type="caution">
    <text evidence="3">The sequence shown here is derived from an EMBL/GenBank/DDBJ whole genome shotgun (WGS) entry which is preliminary data.</text>
</comment>
<evidence type="ECO:0008006" key="5">
    <source>
        <dbReference type="Google" id="ProtNLM"/>
    </source>
</evidence>
<proteinExistence type="predicted"/>
<dbReference type="AlphaFoldDB" id="A0AA43QSL7"/>
<accession>A0AA43QSL7</accession>